<dbReference type="InterPro" id="IPR021933">
    <property type="entry name" value="SERRATE/Ars2_N"/>
</dbReference>
<dbReference type="InterPro" id="IPR007042">
    <property type="entry name" value="SERRATE/Ars2_C"/>
</dbReference>
<feature type="compositionally biased region" description="Polar residues" evidence="4">
    <location>
        <begin position="752"/>
        <end position="769"/>
    </location>
</feature>
<evidence type="ECO:0000313" key="8">
    <source>
        <dbReference type="Proteomes" id="UP000274429"/>
    </source>
</evidence>
<feature type="region of interest" description="Disordered" evidence="4">
    <location>
        <begin position="869"/>
        <end position="986"/>
    </location>
</feature>
<keyword evidence="3" id="KW-0539">Nucleus</keyword>
<evidence type="ECO:0000259" key="6">
    <source>
        <dbReference type="Pfam" id="PF12066"/>
    </source>
</evidence>
<dbReference type="WBParaSite" id="TTAC_0000716201-mRNA-1">
    <property type="protein sequence ID" value="TTAC_0000716201-mRNA-1"/>
    <property type="gene ID" value="TTAC_0000716201"/>
</dbReference>
<feature type="domain" description="SERRATE/Ars2 N-terminal" evidence="6">
    <location>
        <begin position="55"/>
        <end position="160"/>
    </location>
</feature>
<dbReference type="PANTHER" id="PTHR13165:SF0">
    <property type="entry name" value="SERRATE RNA EFFECTOR MOLECULE HOMOLOG"/>
    <property type="match status" value="1"/>
</dbReference>
<accession>A0A0R3X1Q5</accession>
<feature type="compositionally biased region" description="Basic and acidic residues" evidence="4">
    <location>
        <begin position="969"/>
        <end position="986"/>
    </location>
</feature>
<feature type="domain" description="SERRATE/Ars2 C-terminal" evidence="5">
    <location>
        <begin position="775"/>
        <end position="919"/>
    </location>
</feature>
<dbReference type="GO" id="GO:0031053">
    <property type="term" value="P:primary miRNA processing"/>
    <property type="evidence" value="ECO:0007669"/>
    <property type="project" value="TreeGrafter"/>
</dbReference>
<feature type="compositionally biased region" description="Basic residues" evidence="4">
    <location>
        <begin position="215"/>
        <end position="230"/>
    </location>
</feature>
<feature type="compositionally biased region" description="Polar residues" evidence="4">
    <location>
        <begin position="175"/>
        <end position="199"/>
    </location>
</feature>
<feature type="compositionally biased region" description="Basic and acidic residues" evidence="4">
    <location>
        <begin position="316"/>
        <end position="339"/>
    </location>
</feature>
<reference evidence="9" key="1">
    <citation type="submission" date="2017-02" db="UniProtKB">
        <authorList>
            <consortium name="WormBaseParasite"/>
        </authorList>
    </citation>
    <scope>IDENTIFICATION</scope>
</reference>
<evidence type="ECO:0000256" key="3">
    <source>
        <dbReference type="ARBA" id="ARBA00023242"/>
    </source>
</evidence>
<feature type="region of interest" description="Disordered" evidence="4">
    <location>
        <begin position="175"/>
        <end position="339"/>
    </location>
</feature>
<name>A0A0R3X1Q5_HYDTA</name>
<feature type="compositionally biased region" description="Polar residues" evidence="4">
    <location>
        <begin position="920"/>
        <end position="945"/>
    </location>
</feature>
<protein>
    <submittedName>
        <fullName evidence="9">Serrate RNA effector molecule homolog</fullName>
    </submittedName>
</protein>
<keyword evidence="8" id="KW-1185">Reference proteome</keyword>
<feature type="region of interest" description="Disordered" evidence="4">
    <location>
        <begin position="746"/>
        <end position="776"/>
    </location>
</feature>
<evidence type="ECO:0000259" key="5">
    <source>
        <dbReference type="Pfam" id="PF04959"/>
    </source>
</evidence>
<dbReference type="PANTHER" id="PTHR13165">
    <property type="entry name" value="ARSENITE-RESISTANCE PROTEIN 2"/>
    <property type="match status" value="1"/>
</dbReference>
<evidence type="ECO:0000256" key="2">
    <source>
        <dbReference type="ARBA" id="ARBA00005407"/>
    </source>
</evidence>
<dbReference type="OrthoDB" id="342064at2759"/>
<dbReference type="Proteomes" id="UP000274429">
    <property type="component" value="Unassembled WGS sequence"/>
</dbReference>
<evidence type="ECO:0000313" key="7">
    <source>
        <dbReference type="EMBL" id="VDM31483.1"/>
    </source>
</evidence>
<dbReference type="GO" id="GO:0016604">
    <property type="term" value="C:nuclear body"/>
    <property type="evidence" value="ECO:0007669"/>
    <property type="project" value="TreeGrafter"/>
</dbReference>
<proteinExistence type="inferred from homology"/>
<evidence type="ECO:0000256" key="1">
    <source>
        <dbReference type="ARBA" id="ARBA00004123"/>
    </source>
</evidence>
<evidence type="ECO:0000313" key="9">
    <source>
        <dbReference type="WBParaSite" id="TTAC_0000716201-mRNA-1"/>
    </source>
</evidence>
<dbReference type="InterPro" id="IPR039727">
    <property type="entry name" value="SE/Ars2"/>
</dbReference>
<comment type="similarity">
    <text evidence="2">Belongs to the ARS2 family.</text>
</comment>
<dbReference type="Pfam" id="PF12066">
    <property type="entry name" value="SERRATE_Ars2_N"/>
    <property type="match status" value="1"/>
</dbReference>
<dbReference type="Pfam" id="PF04959">
    <property type="entry name" value="ARS2"/>
    <property type="match status" value="1"/>
</dbReference>
<reference evidence="7 8" key="2">
    <citation type="submission" date="2018-11" db="EMBL/GenBank/DDBJ databases">
        <authorList>
            <consortium name="Pathogen Informatics"/>
        </authorList>
    </citation>
    <scope>NUCLEOTIDE SEQUENCE [LARGE SCALE GENOMIC DNA]</scope>
</reference>
<feature type="compositionally biased region" description="Low complexity" evidence="4">
    <location>
        <begin position="243"/>
        <end position="313"/>
    </location>
</feature>
<comment type="subcellular location">
    <subcellularLocation>
        <location evidence="1">Nucleus</location>
    </subcellularLocation>
</comment>
<dbReference type="EMBL" id="UYWX01020349">
    <property type="protein sequence ID" value="VDM31483.1"/>
    <property type="molecule type" value="Genomic_DNA"/>
</dbReference>
<sequence>MTLAEERLRNKGTGLQTNNNEQSDLAAIEFIQKNESTTFLQPTFAPKMMHLSKFLEPFDETSLTDEDGAQKYSVYVAGFLKDQLSDQFDRHKSSAWFRDKYHPDYIASREKQRAILLARFNVFKKMFDGGLCKGISLEYKERASITKLLDQFAILLSGGTSEDLAELDTFDPTSLVSKSNSADAKKQTSQPSINSTFQPSKRRSSTPGSGEHSPNKKSSKRSRGNQKKKRREGDGDNEENDSDSSTSSSTSSASSSAGSSHSSSSSSSSSSAASSSHSARSRSHSSSSVSSSTSSSSGSSFSSSSSKSMSPSRTEALAKQEETDEKMESKEDEGNKDVKIELDGAVEKMEVVEGTEEKKVEAEEADLKDVPARPLPLHVTRVVYLPYLPLNVHRATVETLLSEHPDFLRLACYEPIPIPVASNQFLSDGPVSSLGSSSLILHRPAWITFTAVPTSPSSTPPLEFIRLLVSRLRADSSSSVPSEASHLAAALSAASVLPGPFNLDRVRASTRLATTLMATAKSTTSHFNPISSKSVMRRHLVMAARLVGRLDEVWAPWQPIEGQPDWSIPRPSELDPRWGSLIGAASALVDLAASTGNPLLENLTDYLVDESNPEEEVMMLSAREGRNSTKEEEEEGDSELAAALDQLLLYLRLVYSVDFYAPALYPRESDMPHPCGILHVRPSKLPATMTAPTLLRLMPSPPAPVFGKEASGRSAHKIFARQISRIFRFITPLSVGTIAKLRENEQKDDYLSTPSATNLAENSEQQQPSETREMDTNERRLRLLGYRDTAEVVEAFIKANTKRKKRKVDVIWVCPLSDKKFRGPGFVRKHILNKHAEKVEEAKKENAYFFNNFLLDPLRPELMRPPRRRLPVRKRSMGFTAAGPSSVSSGAEDDVGGGDVPRGRQQTSGGGRDDLPPPSHSTRYWHSRSNGFGRSYNRGISSGANQRRYGRPNPWTAEQRWGGGGGSYHRHESNRSNGYRDLDALY</sequence>
<gene>
    <name evidence="7" type="ORF">TTAC_LOCUS7147</name>
</gene>
<dbReference type="AlphaFoldDB" id="A0A0R3X1Q5"/>
<evidence type="ECO:0000256" key="4">
    <source>
        <dbReference type="SAM" id="MobiDB-lite"/>
    </source>
</evidence>
<organism evidence="9">
    <name type="scientific">Hydatigena taeniaeformis</name>
    <name type="common">Feline tapeworm</name>
    <name type="synonym">Taenia taeniaeformis</name>
    <dbReference type="NCBI Taxonomy" id="6205"/>
    <lineage>
        <taxon>Eukaryota</taxon>
        <taxon>Metazoa</taxon>
        <taxon>Spiralia</taxon>
        <taxon>Lophotrochozoa</taxon>
        <taxon>Platyhelminthes</taxon>
        <taxon>Cestoda</taxon>
        <taxon>Eucestoda</taxon>
        <taxon>Cyclophyllidea</taxon>
        <taxon>Taeniidae</taxon>
        <taxon>Hydatigera</taxon>
    </lineage>
</organism>
<dbReference type="STRING" id="6205.A0A0R3X1Q5"/>